<keyword evidence="2" id="KW-0812">Transmembrane</keyword>
<name>A0A2P2EBT5_9PROT</name>
<feature type="transmembrane region" description="Helical" evidence="2">
    <location>
        <begin position="26"/>
        <end position="43"/>
    </location>
</feature>
<keyword evidence="2" id="KW-0472">Membrane</keyword>
<evidence type="ECO:0000313" key="4">
    <source>
        <dbReference type="Proteomes" id="UP000245086"/>
    </source>
</evidence>
<evidence type="ECO:0000256" key="2">
    <source>
        <dbReference type="SAM" id="Phobius"/>
    </source>
</evidence>
<organism evidence="3 4">
    <name type="scientific">Candidatus Phycosocius bacilliformis</name>
    <dbReference type="NCBI Taxonomy" id="1445552"/>
    <lineage>
        <taxon>Bacteria</taxon>
        <taxon>Pseudomonadati</taxon>
        <taxon>Pseudomonadota</taxon>
        <taxon>Alphaproteobacteria</taxon>
        <taxon>Caulobacterales</taxon>
        <taxon>Caulobacterales incertae sedis</taxon>
        <taxon>Candidatus Phycosocius</taxon>
    </lineage>
</organism>
<reference evidence="3 4" key="1">
    <citation type="journal article" date="2018" name="Genome Announc.">
        <title>Draft Genome Sequence of "Candidatus Phycosocius bacilliformis," an Alphaproteobacterial Ectosymbiont of the Hydrocarbon-Producing Green Alga Botryococcus braunii.</title>
        <authorList>
            <person name="Tanabe Y."/>
            <person name="Yamaguchi H."/>
            <person name="Watanabe M.M."/>
        </authorList>
    </citation>
    <scope>NUCLEOTIDE SEQUENCE [LARGE SCALE GENOMIC DNA]</scope>
    <source>
        <strain evidence="3 4">BOTRYCO-2</strain>
    </source>
</reference>
<gene>
    <name evidence="3" type="ORF">PbB2_02216</name>
</gene>
<keyword evidence="2" id="KW-1133">Transmembrane helix</keyword>
<sequence>MVNDAGKAPKLGPGGISATTRLMTRLIALAIWSVLVFGLLHMAPPKALPEPVGVAALVLATERPTPPRRPFKIAPNPAASQKPSQRLKPQSEAKSGQTRPVLLPASPTVENLAPLGPMVAGQSTPGPTKAIEGGLPGPAGGQAGAGLTSQAQAIIKAQACARIDIKDRPPDCPPNLEIKRLLDAARGPKYRPENAEAFSRNEMRWRDVPPPCLEDGQSKSIKGGTVCVRVGMIPSRVRSPQEICEAKGIGACAPTPPQAAVNAAIANSPK</sequence>
<protein>
    <submittedName>
        <fullName evidence="3">Uncharacterized protein</fullName>
    </submittedName>
</protein>
<evidence type="ECO:0000256" key="1">
    <source>
        <dbReference type="SAM" id="MobiDB-lite"/>
    </source>
</evidence>
<dbReference type="AlphaFoldDB" id="A0A2P2EBT5"/>
<accession>A0A2P2EBT5</accession>
<dbReference type="EMBL" id="BFBR01000006">
    <property type="protein sequence ID" value="GBF58530.1"/>
    <property type="molecule type" value="Genomic_DNA"/>
</dbReference>
<feature type="compositionally biased region" description="Polar residues" evidence="1">
    <location>
        <begin position="78"/>
        <end position="98"/>
    </location>
</feature>
<feature type="region of interest" description="Disordered" evidence="1">
    <location>
        <begin position="65"/>
        <end position="104"/>
    </location>
</feature>
<dbReference type="Proteomes" id="UP000245086">
    <property type="component" value="Unassembled WGS sequence"/>
</dbReference>
<evidence type="ECO:0000313" key="3">
    <source>
        <dbReference type="EMBL" id="GBF58530.1"/>
    </source>
</evidence>
<proteinExistence type="predicted"/>
<keyword evidence="4" id="KW-1185">Reference proteome</keyword>
<comment type="caution">
    <text evidence="3">The sequence shown here is derived from an EMBL/GenBank/DDBJ whole genome shotgun (WGS) entry which is preliminary data.</text>
</comment>